<name>A0A5B8LIF5_9SPHN</name>
<feature type="compositionally biased region" description="Basic and acidic residues" evidence="1">
    <location>
        <begin position="1285"/>
        <end position="1295"/>
    </location>
</feature>
<feature type="compositionally biased region" description="Low complexity" evidence="1">
    <location>
        <begin position="1248"/>
        <end position="1270"/>
    </location>
</feature>
<dbReference type="EMBL" id="CP042306">
    <property type="protein sequence ID" value="QDZ07851.1"/>
    <property type="molecule type" value="Genomic_DNA"/>
</dbReference>
<feature type="region of interest" description="Disordered" evidence="1">
    <location>
        <begin position="1236"/>
        <end position="1321"/>
    </location>
</feature>
<organism evidence="2 3">
    <name type="scientific">Sphingomonas panacisoli</name>
    <dbReference type="NCBI Taxonomy" id="1813879"/>
    <lineage>
        <taxon>Bacteria</taxon>
        <taxon>Pseudomonadati</taxon>
        <taxon>Pseudomonadota</taxon>
        <taxon>Alphaproteobacteria</taxon>
        <taxon>Sphingomonadales</taxon>
        <taxon>Sphingomonadaceae</taxon>
        <taxon>Sphingomonas</taxon>
    </lineage>
</organism>
<reference evidence="2 3" key="1">
    <citation type="submission" date="2019-07" db="EMBL/GenBank/DDBJ databases">
        <title>Full genome sequence of Sphingomonas sp. 4R-6-7(HKS19).</title>
        <authorList>
            <person name="Im W.-T."/>
        </authorList>
    </citation>
    <scope>NUCLEOTIDE SEQUENCE [LARGE SCALE GENOMIC DNA]</scope>
    <source>
        <strain evidence="2 3">HKS19</strain>
    </source>
</reference>
<dbReference type="Proteomes" id="UP000315673">
    <property type="component" value="Chromosome"/>
</dbReference>
<feature type="region of interest" description="Disordered" evidence="1">
    <location>
        <begin position="1332"/>
        <end position="1351"/>
    </location>
</feature>
<sequence>MVAGLPSAAHAATCSWLTAAGNWATTGNWSCGVVPTGADDVVITIAGGTVSLTGAVGQASTLTLGSGNTLNVSGTDLIVGSTLTNNGTITFGGNARFRSGGTLNIDGTGTIALDNSGGYARIGEFGGTFNFGSGQTIRGQGELGFGQGTFSNAGLVSADISGATLVVDTAGGNGSTSFVNTGIMQATGGGILRFDGGGYDNSAGTIRAINGGTVAIANDARIIGGTLSNSTGGMLTTAPGNTSYLQNVTVMSGSNLVMGANSDILVNGALTINGTLTTAAATRLRAETANVTLNGTGDILLDNSVSYARIGEFGGNFTIAAGLTVHGAGELGFNNASFTNNGLVSADASGRTLVVDSAGNNGSTSFVNTAIMQATGGGTLRFDGGAYDNNAGVIRATNSGIVLINNDARIIGGTLTGNTGGTITTSGTSFLQNVTLSAGTPLNMGANSDIIINGTLTNNGTLNMGASTRLRAEGGGVVTINGTGNIVMNAGPGVYSRIGEFGGTFIFGSNQNVSGSGEIGFNNALIANNNLFTFAAGSNVNIDGAGGNGGVSGGLGAGGNAGFLNNGTILADNSSVHILGGLYDNQTGVMRAINGGTVEINNDARIVGGTLSTATGGTITTAGTSFLQNATLAAGSNLVMGANTDVLVNGTLTTNGTFRMAASTRLRAESAGAVTLNGTGDIILDNSAPGSYSRIGEFGGNFTLASGLTIHGQGEIGFNNASFTNSALISADVSGATLAIDPAGGNGTVSFINKAILQATNSGTLSIGGGDYDNATGIIRAVGNGTVILQNDARIIGGSLTSNTGGLITNASGQYFLQNTTLTAGSNLTMGAASDLLINGTLTVNGTLTTAGSTRLRAEGAGAVTINGTGNVILDSSAGYSRIGEFGGAFTFGSGLTVQGSGEIGFNNSILTNNGLISADAGTGMNLDVAGGSGGVSGGLGTSGIAGLFNTGTIQAANGKTMSVQGGLYENSATGTIGAIGADSQFVMNNDANLANLQAGNVLSLGNYVSSTTGAASTLSLRGTGANSIETIGTGGATTDTIVTLSGANSVFNVTNFNTGVNTTLDSTLTTVARSGRLNILGGRDFNVVGGSGSLTNNGIVQLGGGALTSTASAGTNTGLMTGFGSIGFNITNSGTVEAAGGTLATRTITGTTGTMRSNAGGTLDISGGAADSTTGFLTNNGNLTLGARSVTVTSDYQNANFGSGNAFVAHSNVSGSGLILAASATMDLSGPGLSGNTLNVGNVRLGTTSPRPTPISRRSPSPRSKSTMSAPSPNWRSRKSPRLRVRERSVDRRRTTSSTSARSPRGRDRSRPTSGCATPIWASPIRKCWPACSPRRVAPATPSRTRRSRA</sequence>
<gene>
    <name evidence="2" type="ORF">FPZ24_10440</name>
</gene>
<evidence type="ECO:0000313" key="2">
    <source>
        <dbReference type="EMBL" id="QDZ07851.1"/>
    </source>
</evidence>
<dbReference type="KEGG" id="spai:FPZ24_10440"/>
<keyword evidence="3" id="KW-1185">Reference proteome</keyword>
<protein>
    <submittedName>
        <fullName evidence="2">Uncharacterized protein</fullName>
    </submittedName>
</protein>
<evidence type="ECO:0000313" key="3">
    <source>
        <dbReference type="Proteomes" id="UP000315673"/>
    </source>
</evidence>
<accession>A0A5B8LIF5</accession>
<dbReference type="OrthoDB" id="9804931at2"/>
<proteinExistence type="predicted"/>
<evidence type="ECO:0000256" key="1">
    <source>
        <dbReference type="SAM" id="MobiDB-lite"/>
    </source>
</evidence>